<dbReference type="AlphaFoldDB" id="A0A6J8BJI7"/>
<dbReference type="InterPro" id="IPR004908">
    <property type="entry name" value="ATPase_V1-cplx_hsu"/>
</dbReference>
<dbReference type="SUPFAM" id="SSF52200">
    <property type="entry name" value="Toll/Interleukin receptor TIR domain"/>
    <property type="match status" value="1"/>
</dbReference>
<dbReference type="InterPro" id="IPR035897">
    <property type="entry name" value="Toll_tir_struct_dom_sf"/>
</dbReference>
<dbReference type="Proteomes" id="UP000507470">
    <property type="component" value="Unassembled WGS sequence"/>
</dbReference>
<reference evidence="3 4" key="1">
    <citation type="submission" date="2020-06" db="EMBL/GenBank/DDBJ databases">
        <authorList>
            <person name="Li R."/>
            <person name="Bekaert M."/>
        </authorList>
    </citation>
    <scope>NUCLEOTIDE SEQUENCE [LARGE SCALE GENOMIC DNA]</scope>
    <source>
        <strain evidence="4">wild</strain>
    </source>
</reference>
<dbReference type="InterPro" id="IPR000225">
    <property type="entry name" value="Armadillo"/>
</dbReference>
<dbReference type="GO" id="GO:0000221">
    <property type="term" value="C:vacuolar proton-transporting V-type ATPase, V1 domain"/>
    <property type="evidence" value="ECO:0007669"/>
    <property type="project" value="InterPro"/>
</dbReference>
<name>A0A6J8BJI7_MYTCO</name>
<dbReference type="Gene3D" id="1.25.10.10">
    <property type="entry name" value="Leucine-rich Repeat Variant"/>
    <property type="match status" value="1"/>
</dbReference>
<dbReference type="InterPro" id="IPR000157">
    <property type="entry name" value="TIR_dom"/>
</dbReference>
<dbReference type="InterPro" id="IPR011989">
    <property type="entry name" value="ARM-like"/>
</dbReference>
<organism evidence="3 4">
    <name type="scientific">Mytilus coruscus</name>
    <name type="common">Sea mussel</name>
    <dbReference type="NCBI Taxonomy" id="42192"/>
    <lineage>
        <taxon>Eukaryota</taxon>
        <taxon>Metazoa</taxon>
        <taxon>Spiralia</taxon>
        <taxon>Lophotrochozoa</taxon>
        <taxon>Mollusca</taxon>
        <taxon>Bivalvia</taxon>
        <taxon>Autobranchia</taxon>
        <taxon>Pteriomorphia</taxon>
        <taxon>Mytilida</taxon>
        <taxon>Mytiloidea</taxon>
        <taxon>Mytilidae</taxon>
        <taxon>Mytilinae</taxon>
        <taxon>Mytilus</taxon>
    </lineage>
</organism>
<dbReference type="InterPro" id="IPR016024">
    <property type="entry name" value="ARM-type_fold"/>
</dbReference>
<evidence type="ECO:0000256" key="1">
    <source>
        <dbReference type="SAM" id="MobiDB-lite"/>
    </source>
</evidence>
<dbReference type="PANTHER" id="PTHR46270">
    <property type="entry name" value="ARMADILLO-TYPE FOLD-RELATED"/>
    <property type="match status" value="1"/>
</dbReference>
<proteinExistence type="predicted"/>
<feature type="compositionally biased region" description="Polar residues" evidence="1">
    <location>
        <begin position="1"/>
        <end position="12"/>
    </location>
</feature>
<protein>
    <recommendedName>
        <fullName evidence="2">TIR domain-containing protein</fullName>
    </recommendedName>
</protein>
<sequence length="640" mass="73623">MGCNTSTMSSEWNSEEDASQIDENSSPPSITSVIKTLILLIEGQFKESKNNGLTLDFLETAILLCYHFQTILQYQPRKRKYIEETLTQHFKKHKTVEIFCKLCAEILESGNSSEYTGIPTQLIEHVSYLLQFLMHCSDCNFELSSIISQQNNFLHTVTKKLQQWKIPHLKDIEMESEEESGILGSLCGVLHNITMFEDNVPKVRAVNCIEAVKPYLESKDNTIRLLCLATLADLVNESESEMIKSNDEIIEFLMRTISMAIDTDNRASWSLMELSRIVRQVARNDNNKRTVVQHGAVPLLMRINKSGNIEEQREAVRAIWTLSFDKQNKTEMIEKKEWNVIETLEKMSQSSDETVKKISKQALWTMKDQQNTSQTLEKSEDKEGDSRHIMISYNWGHQTMIKDIRDFLKKSGIKVWMDVDDMQGSTIEAMAKAVEQADIILLCYSFKYKNSDNCRAEAEYAFQLKKKIVPLKLEMNYKPDGWLGFIIGTKLFYDFSGKYPFEKKVNELVRELQEVVASSSNELVEVPKQVDILTNDHQPIVKSELPVTSGEKPKEDRSDVINIVKKWTPEQVEKWLDNNNLPKNLFVGLRGKDVAFFRLLADKSHDTFYQSIREQLNITDIKSMADFLFALDDLDSSSSL</sequence>
<feature type="domain" description="TIR" evidence="2">
    <location>
        <begin position="389"/>
        <end position="508"/>
    </location>
</feature>
<dbReference type="PANTHER" id="PTHR46270:SF2">
    <property type="entry name" value="TIR DOMAIN-CONTAINING PROTEIN"/>
    <property type="match status" value="1"/>
</dbReference>
<evidence type="ECO:0000313" key="3">
    <source>
        <dbReference type="EMBL" id="CAC5383014.1"/>
    </source>
</evidence>
<dbReference type="EMBL" id="CACVKT020003320">
    <property type="protein sequence ID" value="CAC5383014.1"/>
    <property type="molecule type" value="Genomic_DNA"/>
</dbReference>
<dbReference type="OrthoDB" id="2148946at2759"/>
<accession>A0A6J8BJI7</accession>
<keyword evidence="4" id="KW-1185">Reference proteome</keyword>
<dbReference type="SMART" id="SM00185">
    <property type="entry name" value="ARM"/>
    <property type="match status" value="2"/>
</dbReference>
<dbReference type="Gene3D" id="3.40.50.10140">
    <property type="entry name" value="Toll/interleukin-1 receptor homology (TIR) domain"/>
    <property type="match status" value="1"/>
</dbReference>
<evidence type="ECO:0000259" key="2">
    <source>
        <dbReference type="Pfam" id="PF13676"/>
    </source>
</evidence>
<dbReference type="GO" id="GO:0007165">
    <property type="term" value="P:signal transduction"/>
    <property type="evidence" value="ECO:0007669"/>
    <property type="project" value="InterPro"/>
</dbReference>
<evidence type="ECO:0000313" key="4">
    <source>
        <dbReference type="Proteomes" id="UP000507470"/>
    </source>
</evidence>
<dbReference type="SUPFAM" id="SSF48371">
    <property type="entry name" value="ARM repeat"/>
    <property type="match status" value="1"/>
</dbReference>
<dbReference type="Pfam" id="PF13676">
    <property type="entry name" value="TIR_2"/>
    <property type="match status" value="1"/>
</dbReference>
<gene>
    <name evidence="3" type="ORF">MCOR_18800</name>
</gene>
<dbReference type="GO" id="GO:0046961">
    <property type="term" value="F:proton-transporting ATPase activity, rotational mechanism"/>
    <property type="evidence" value="ECO:0007669"/>
    <property type="project" value="InterPro"/>
</dbReference>
<feature type="region of interest" description="Disordered" evidence="1">
    <location>
        <begin position="1"/>
        <end position="28"/>
    </location>
</feature>
<dbReference type="Pfam" id="PF03224">
    <property type="entry name" value="V-ATPase_H_N"/>
    <property type="match status" value="1"/>
</dbReference>